<evidence type="ECO:0000313" key="6">
    <source>
        <dbReference type="EMBL" id="MFC4858033.1"/>
    </source>
</evidence>
<dbReference type="Proteomes" id="UP001595859">
    <property type="component" value="Unassembled WGS sequence"/>
</dbReference>
<dbReference type="EMBL" id="JBHSIS010000022">
    <property type="protein sequence ID" value="MFC4858033.1"/>
    <property type="molecule type" value="Genomic_DNA"/>
</dbReference>
<gene>
    <name evidence="6" type="ORF">ACFPCV_31425</name>
</gene>
<keyword evidence="3" id="KW-1133">Transmembrane helix</keyword>
<feature type="compositionally biased region" description="Low complexity" evidence="2">
    <location>
        <begin position="550"/>
        <end position="564"/>
    </location>
</feature>
<dbReference type="RefSeq" id="WP_378060200.1">
    <property type="nucleotide sequence ID" value="NZ_JBHSIS010000022.1"/>
</dbReference>
<dbReference type="Pfam" id="PF03816">
    <property type="entry name" value="LytR_cpsA_psr"/>
    <property type="match status" value="1"/>
</dbReference>
<feature type="region of interest" description="Disordered" evidence="2">
    <location>
        <begin position="550"/>
        <end position="597"/>
    </location>
</feature>
<dbReference type="PANTHER" id="PTHR33392">
    <property type="entry name" value="POLYISOPRENYL-TEICHOIC ACID--PEPTIDOGLYCAN TEICHOIC ACID TRANSFERASE TAGU"/>
    <property type="match status" value="1"/>
</dbReference>
<evidence type="ECO:0000256" key="1">
    <source>
        <dbReference type="ARBA" id="ARBA00006068"/>
    </source>
</evidence>
<keyword evidence="7" id="KW-1185">Reference proteome</keyword>
<feature type="domain" description="LytR/CpsA/Psr regulator C-terminal" evidence="5">
    <location>
        <begin position="467"/>
        <end position="551"/>
    </location>
</feature>
<dbReference type="Gene3D" id="3.30.70.2390">
    <property type="match status" value="1"/>
</dbReference>
<dbReference type="PANTHER" id="PTHR33392:SF6">
    <property type="entry name" value="POLYISOPRENYL-TEICHOIC ACID--PEPTIDOGLYCAN TEICHOIC ACID TRANSFERASE TAGU"/>
    <property type="match status" value="1"/>
</dbReference>
<feature type="transmembrane region" description="Helical" evidence="3">
    <location>
        <begin position="104"/>
        <end position="126"/>
    </location>
</feature>
<dbReference type="NCBIfam" id="TIGR00350">
    <property type="entry name" value="lytR_cpsA_psr"/>
    <property type="match status" value="1"/>
</dbReference>
<evidence type="ECO:0000256" key="3">
    <source>
        <dbReference type="SAM" id="Phobius"/>
    </source>
</evidence>
<feature type="region of interest" description="Disordered" evidence="2">
    <location>
        <begin position="446"/>
        <end position="466"/>
    </location>
</feature>
<organism evidence="6 7">
    <name type="scientific">Actinophytocola glycyrrhizae</name>
    <dbReference type="NCBI Taxonomy" id="2044873"/>
    <lineage>
        <taxon>Bacteria</taxon>
        <taxon>Bacillati</taxon>
        <taxon>Actinomycetota</taxon>
        <taxon>Actinomycetes</taxon>
        <taxon>Pseudonocardiales</taxon>
        <taxon>Pseudonocardiaceae</taxon>
    </lineage>
</organism>
<accession>A0ABV9SC40</accession>
<dbReference type="InterPro" id="IPR027381">
    <property type="entry name" value="LytR/CpsA/Psr_C"/>
</dbReference>
<comment type="similarity">
    <text evidence="1">Belongs to the LytR/CpsA/Psr (LCP) family.</text>
</comment>
<evidence type="ECO:0000256" key="2">
    <source>
        <dbReference type="SAM" id="MobiDB-lite"/>
    </source>
</evidence>
<reference evidence="7" key="1">
    <citation type="journal article" date="2019" name="Int. J. Syst. Evol. Microbiol.">
        <title>The Global Catalogue of Microorganisms (GCM) 10K type strain sequencing project: providing services to taxonomists for standard genome sequencing and annotation.</title>
        <authorList>
            <consortium name="The Broad Institute Genomics Platform"/>
            <consortium name="The Broad Institute Genome Sequencing Center for Infectious Disease"/>
            <person name="Wu L."/>
            <person name="Ma J."/>
        </authorList>
    </citation>
    <scope>NUCLEOTIDE SEQUENCE [LARGE SCALE GENOMIC DNA]</scope>
    <source>
        <strain evidence="7">ZS-22-S1</strain>
    </source>
</reference>
<proteinExistence type="inferred from homology"/>
<dbReference type="Gene3D" id="3.40.630.190">
    <property type="entry name" value="LCP protein"/>
    <property type="match status" value="1"/>
</dbReference>
<evidence type="ECO:0000259" key="4">
    <source>
        <dbReference type="Pfam" id="PF03816"/>
    </source>
</evidence>
<feature type="domain" description="Cell envelope-related transcriptional attenuator" evidence="4">
    <location>
        <begin position="192"/>
        <end position="361"/>
    </location>
</feature>
<evidence type="ECO:0000313" key="7">
    <source>
        <dbReference type="Proteomes" id="UP001595859"/>
    </source>
</evidence>
<keyword evidence="3" id="KW-0812">Transmembrane</keyword>
<feature type="region of interest" description="Disordered" evidence="2">
    <location>
        <begin position="1"/>
        <end position="105"/>
    </location>
</feature>
<dbReference type="InterPro" id="IPR004474">
    <property type="entry name" value="LytR_CpsA_psr"/>
</dbReference>
<evidence type="ECO:0000259" key="5">
    <source>
        <dbReference type="Pfam" id="PF13399"/>
    </source>
</evidence>
<dbReference type="Pfam" id="PF13399">
    <property type="entry name" value="LytR_C"/>
    <property type="match status" value="1"/>
</dbReference>
<name>A0ABV9SC40_9PSEU</name>
<sequence length="597" mass="62799">MSREQEGAGVNNRRSEGPVPGRGGQQPTPRAGRRTPPPANSGRVVGGRTGGDRDRREPPTERVPARARRDDERARPASRTSDARWQPRPEPAPRPRPRKRSRPALTGAKTAVAFLSVLILVGTGYYSNRLDQFTDGLTTRDVIDTPALEKPADGAIDILMVGMDSRTDAQGNPLSDEQLAMLSAGVADGEQNTDTLIMIRIPNDGGPAIGVSMPRDSYVDIPGYGQHKINSAYARAKNDAMARLKEEGMTDEAQLQVESNQEGAKKLIETVQELTGAGIDHYAEVNLLGFYDITNAIGGIDVCLNEAVDDEYSGARFPAGPQTLAGVQALAFVRQRHGLPNGDLDRIRRQQVFMSGMAKKVFSGDMLTPGSETLDKLQAAIQKSVVLDKNWDIMQFAQQMVGITGGNIAFETIPHGSIDLRTESDGSAVEVDPDEVRAYVSGLVGEQGDQAGGAEGGDDSSVDNSKTTVNVRNATDRSGLAGSVADELAADGFTKGEVGNADNRDSTVVRHATGEQEAGDRVATALGGNVQVEVDANLPAGSVTVLLGADYDGPGASGSDSAAGEGDGLSGKRLVDLSGGGPARAQPTPPANTDCVN</sequence>
<protein>
    <submittedName>
        <fullName evidence="6">LCP family protein</fullName>
    </submittedName>
</protein>
<keyword evidence="3" id="KW-0472">Membrane</keyword>
<dbReference type="InterPro" id="IPR050922">
    <property type="entry name" value="LytR/CpsA/Psr_CW_biosynth"/>
</dbReference>
<comment type="caution">
    <text evidence="6">The sequence shown here is derived from an EMBL/GenBank/DDBJ whole genome shotgun (WGS) entry which is preliminary data.</text>
</comment>
<feature type="compositionally biased region" description="Basic and acidic residues" evidence="2">
    <location>
        <begin position="50"/>
        <end position="93"/>
    </location>
</feature>